<gene>
    <name evidence="2" type="ORF">ENQ76_17130</name>
</gene>
<feature type="compositionally biased region" description="Basic and acidic residues" evidence="1">
    <location>
        <begin position="15"/>
        <end position="31"/>
    </location>
</feature>
<organism evidence="2">
    <name type="scientific">Schlesneria paludicola</name>
    <dbReference type="NCBI Taxonomy" id="360056"/>
    <lineage>
        <taxon>Bacteria</taxon>
        <taxon>Pseudomonadati</taxon>
        <taxon>Planctomycetota</taxon>
        <taxon>Planctomycetia</taxon>
        <taxon>Planctomycetales</taxon>
        <taxon>Planctomycetaceae</taxon>
        <taxon>Schlesneria</taxon>
    </lineage>
</organism>
<protein>
    <submittedName>
        <fullName evidence="2">Uncharacterized protein</fullName>
    </submittedName>
</protein>
<dbReference type="AlphaFoldDB" id="A0A7C2K212"/>
<dbReference type="EMBL" id="DSOK01000468">
    <property type="protein sequence ID" value="HEN17182.1"/>
    <property type="molecule type" value="Genomic_DNA"/>
</dbReference>
<name>A0A7C2K212_9PLAN</name>
<evidence type="ECO:0000313" key="2">
    <source>
        <dbReference type="EMBL" id="HEN17182.1"/>
    </source>
</evidence>
<comment type="caution">
    <text evidence="2">The sequence shown here is derived from an EMBL/GenBank/DDBJ whole genome shotgun (WGS) entry which is preliminary data.</text>
</comment>
<evidence type="ECO:0000256" key="1">
    <source>
        <dbReference type="SAM" id="MobiDB-lite"/>
    </source>
</evidence>
<feature type="region of interest" description="Disordered" evidence="1">
    <location>
        <begin position="15"/>
        <end position="35"/>
    </location>
</feature>
<sequence length="78" mass="8897">METVVEQNPVAFLDRRSGTRTGRPDGAERRQFSASTNELSPAVAELAEAIDRYKLLHRRRFINFEELHAVITGLGYHK</sequence>
<proteinExistence type="predicted"/>
<reference evidence="2" key="1">
    <citation type="journal article" date="2020" name="mSystems">
        <title>Genome- and Community-Level Interaction Insights into Carbon Utilization and Element Cycling Functions of Hydrothermarchaeota in Hydrothermal Sediment.</title>
        <authorList>
            <person name="Zhou Z."/>
            <person name="Liu Y."/>
            <person name="Xu W."/>
            <person name="Pan J."/>
            <person name="Luo Z.H."/>
            <person name="Li M."/>
        </authorList>
    </citation>
    <scope>NUCLEOTIDE SEQUENCE [LARGE SCALE GENOMIC DNA]</scope>
    <source>
        <strain evidence="2">SpSt-339</strain>
    </source>
</reference>
<accession>A0A7C2K212</accession>